<organism evidence="2 3">
    <name type="scientific">Allohahella marinimesophila</name>
    <dbReference type="NCBI Taxonomy" id="1054972"/>
    <lineage>
        <taxon>Bacteria</taxon>
        <taxon>Pseudomonadati</taxon>
        <taxon>Pseudomonadota</taxon>
        <taxon>Gammaproteobacteria</taxon>
        <taxon>Oceanospirillales</taxon>
        <taxon>Hahellaceae</taxon>
        <taxon>Allohahella</taxon>
    </lineage>
</organism>
<accession>A0ABP7P831</accession>
<dbReference type="SFLD" id="SFLDG00358">
    <property type="entry name" value="Main_(cytGST)"/>
    <property type="match status" value="1"/>
</dbReference>
<dbReference type="InterPro" id="IPR040079">
    <property type="entry name" value="Glutathione_S-Trfase"/>
</dbReference>
<dbReference type="SUPFAM" id="SSF47616">
    <property type="entry name" value="GST C-terminal domain-like"/>
    <property type="match status" value="1"/>
</dbReference>
<dbReference type="RefSeq" id="WP_344805698.1">
    <property type="nucleotide sequence ID" value="NZ_BAABBO010000009.1"/>
</dbReference>
<dbReference type="PANTHER" id="PTHR42673">
    <property type="entry name" value="MALEYLACETOACETATE ISOMERASE"/>
    <property type="match status" value="1"/>
</dbReference>
<dbReference type="EMBL" id="BAABBO010000009">
    <property type="protein sequence ID" value="GAA3961274.1"/>
    <property type="molecule type" value="Genomic_DNA"/>
</dbReference>
<dbReference type="Pfam" id="PF13409">
    <property type="entry name" value="GST_N_2"/>
    <property type="match status" value="1"/>
</dbReference>
<gene>
    <name evidence="2" type="ORF">GCM10022278_19180</name>
</gene>
<evidence type="ECO:0000313" key="3">
    <source>
        <dbReference type="Proteomes" id="UP001501337"/>
    </source>
</evidence>
<proteinExistence type="predicted"/>
<dbReference type="CDD" id="cd03043">
    <property type="entry name" value="GST_N_1"/>
    <property type="match status" value="1"/>
</dbReference>
<dbReference type="PANTHER" id="PTHR42673:SF4">
    <property type="entry name" value="MALEYLACETOACETATE ISOMERASE"/>
    <property type="match status" value="1"/>
</dbReference>
<reference evidence="3" key="1">
    <citation type="journal article" date="2019" name="Int. J. Syst. Evol. Microbiol.">
        <title>The Global Catalogue of Microorganisms (GCM) 10K type strain sequencing project: providing services to taxonomists for standard genome sequencing and annotation.</title>
        <authorList>
            <consortium name="The Broad Institute Genomics Platform"/>
            <consortium name="The Broad Institute Genome Sequencing Center for Infectious Disease"/>
            <person name="Wu L."/>
            <person name="Ma J."/>
        </authorList>
    </citation>
    <scope>NUCLEOTIDE SEQUENCE [LARGE SCALE GENOMIC DNA]</scope>
    <source>
        <strain evidence="3">JCM 17555</strain>
    </source>
</reference>
<comment type="caution">
    <text evidence="2">The sequence shown here is derived from an EMBL/GenBank/DDBJ whole genome shotgun (WGS) entry which is preliminary data.</text>
</comment>
<dbReference type="CDD" id="cd03194">
    <property type="entry name" value="GST_C_3"/>
    <property type="match status" value="1"/>
</dbReference>
<dbReference type="PROSITE" id="PS50404">
    <property type="entry name" value="GST_NTER"/>
    <property type="match status" value="1"/>
</dbReference>
<dbReference type="InterPro" id="IPR036249">
    <property type="entry name" value="Thioredoxin-like_sf"/>
</dbReference>
<protein>
    <submittedName>
        <fullName evidence="2">Glutathione S-transferase family protein</fullName>
    </submittedName>
</protein>
<dbReference type="SFLD" id="SFLDS00019">
    <property type="entry name" value="Glutathione_Transferase_(cytos"/>
    <property type="match status" value="1"/>
</dbReference>
<dbReference type="Pfam" id="PF13410">
    <property type="entry name" value="GST_C_2"/>
    <property type="match status" value="1"/>
</dbReference>
<dbReference type="Proteomes" id="UP001501337">
    <property type="component" value="Unassembled WGS sequence"/>
</dbReference>
<name>A0ABP7P831_9GAMM</name>
<evidence type="ECO:0000259" key="1">
    <source>
        <dbReference type="PROSITE" id="PS50404"/>
    </source>
</evidence>
<dbReference type="SUPFAM" id="SSF52833">
    <property type="entry name" value="Thioredoxin-like"/>
    <property type="match status" value="1"/>
</dbReference>
<dbReference type="Gene3D" id="3.40.30.10">
    <property type="entry name" value="Glutaredoxin"/>
    <property type="match status" value="1"/>
</dbReference>
<keyword evidence="3" id="KW-1185">Reference proteome</keyword>
<sequence length="214" mass="23859">MKLVIGNKNYSSWSLRPWLLLRAHDIDFEEIMIQLATAATASEIDQYNSAGKVPVLLDQGLTVWDSLAICEYVSEHYLAGKGWPADPARRAEARACSAEMHAGFASLREAMPMNCRASGRRVLISDALARDIERIDALWSQMLQRHGGPWLFGEFSIADCMFAPVVFRFSTYAVDISSLSRTYMDTALAHPAMLDWLSQARAEAATIDRSEVGR</sequence>
<dbReference type="InterPro" id="IPR004045">
    <property type="entry name" value="Glutathione_S-Trfase_N"/>
</dbReference>
<evidence type="ECO:0000313" key="2">
    <source>
        <dbReference type="EMBL" id="GAA3961274.1"/>
    </source>
</evidence>
<dbReference type="Gene3D" id="1.20.1050.10">
    <property type="match status" value="1"/>
</dbReference>
<feature type="domain" description="GST N-terminal" evidence="1">
    <location>
        <begin position="1"/>
        <end position="81"/>
    </location>
</feature>
<dbReference type="InterPro" id="IPR036282">
    <property type="entry name" value="Glutathione-S-Trfase_C_sf"/>
</dbReference>